<feature type="transmembrane region" description="Helical" evidence="10">
    <location>
        <begin position="12"/>
        <end position="32"/>
    </location>
</feature>
<protein>
    <submittedName>
        <fullName evidence="13">Inner membrane peptidase. Serine peptidase. MEROPS family S49</fullName>
    </submittedName>
</protein>
<dbReference type="InterPro" id="IPR047272">
    <property type="entry name" value="S49_SppA_C"/>
</dbReference>
<keyword evidence="8 10" id="KW-1133">Transmembrane helix</keyword>
<evidence type="ECO:0000256" key="3">
    <source>
        <dbReference type="ARBA" id="ARBA00022475"/>
    </source>
</evidence>
<keyword evidence="5 10" id="KW-0812">Transmembrane</keyword>
<organism evidence="13 14">
    <name type="scientific">Pseudidiomarina planktonica</name>
    <dbReference type="NCBI Taxonomy" id="1323738"/>
    <lineage>
        <taxon>Bacteria</taxon>
        <taxon>Pseudomonadati</taxon>
        <taxon>Pseudomonadota</taxon>
        <taxon>Gammaproteobacteria</taxon>
        <taxon>Alteromonadales</taxon>
        <taxon>Idiomarinaceae</taxon>
        <taxon>Pseudidiomarina</taxon>
    </lineage>
</organism>
<proteinExistence type="inferred from homology"/>
<evidence type="ECO:0000256" key="7">
    <source>
        <dbReference type="ARBA" id="ARBA00022825"/>
    </source>
</evidence>
<dbReference type="EMBL" id="FXWH01000001">
    <property type="protein sequence ID" value="SMQ63067.1"/>
    <property type="molecule type" value="Genomic_DNA"/>
</dbReference>
<dbReference type="InterPro" id="IPR029045">
    <property type="entry name" value="ClpP/crotonase-like_dom_sf"/>
</dbReference>
<evidence type="ECO:0000259" key="11">
    <source>
        <dbReference type="Pfam" id="PF01343"/>
    </source>
</evidence>
<evidence type="ECO:0000256" key="9">
    <source>
        <dbReference type="ARBA" id="ARBA00023136"/>
    </source>
</evidence>
<comment type="subcellular location">
    <subcellularLocation>
        <location evidence="1">Cell membrane</location>
    </subcellularLocation>
</comment>
<evidence type="ECO:0000259" key="12">
    <source>
        <dbReference type="Pfam" id="PF08496"/>
    </source>
</evidence>
<keyword evidence="14" id="KW-1185">Reference proteome</keyword>
<evidence type="ECO:0000313" key="13">
    <source>
        <dbReference type="EMBL" id="SMQ63067.1"/>
    </source>
</evidence>
<feature type="domain" description="Peptidase S49 N-terminal proteobacteria" evidence="12">
    <location>
        <begin position="2"/>
        <end position="149"/>
    </location>
</feature>
<dbReference type="SUPFAM" id="SSF52096">
    <property type="entry name" value="ClpP/crotonase"/>
    <property type="match status" value="1"/>
</dbReference>
<dbReference type="InterPro" id="IPR013703">
    <property type="entry name" value="Peptidase_S49_N_proteobac"/>
</dbReference>
<dbReference type="OrthoDB" id="5614232at2"/>
<feature type="domain" description="Peptidase S49" evidence="11">
    <location>
        <begin position="152"/>
        <end position="291"/>
    </location>
</feature>
<keyword evidence="3" id="KW-1003">Cell membrane</keyword>
<evidence type="ECO:0000256" key="6">
    <source>
        <dbReference type="ARBA" id="ARBA00022801"/>
    </source>
</evidence>
<evidence type="ECO:0000256" key="1">
    <source>
        <dbReference type="ARBA" id="ARBA00004236"/>
    </source>
</evidence>
<keyword evidence="4" id="KW-0645">Protease</keyword>
<evidence type="ECO:0000256" key="5">
    <source>
        <dbReference type="ARBA" id="ARBA00022692"/>
    </source>
</evidence>
<dbReference type="GO" id="GO:0004252">
    <property type="term" value="F:serine-type endopeptidase activity"/>
    <property type="evidence" value="ECO:0007669"/>
    <property type="project" value="InterPro"/>
</dbReference>
<evidence type="ECO:0000256" key="10">
    <source>
        <dbReference type="SAM" id="Phobius"/>
    </source>
</evidence>
<dbReference type="Pfam" id="PF08496">
    <property type="entry name" value="Peptidase_S49_N"/>
    <property type="match status" value="1"/>
</dbReference>
<dbReference type="NCBIfam" id="NF008745">
    <property type="entry name" value="PRK11778.1"/>
    <property type="match status" value="1"/>
</dbReference>
<dbReference type="GO" id="GO:0006508">
    <property type="term" value="P:proteolysis"/>
    <property type="evidence" value="ECO:0007669"/>
    <property type="project" value="UniProtKB-KW"/>
</dbReference>
<dbReference type="CDD" id="cd07023">
    <property type="entry name" value="S49_Sppa_N_C"/>
    <property type="match status" value="1"/>
</dbReference>
<dbReference type="Gene3D" id="6.20.330.10">
    <property type="match status" value="1"/>
</dbReference>
<gene>
    <name evidence="13" type="ORF">SAMN06297229_0801</name>
</gene>
<evidence type="ECO:0000313" key="14">
    <source>
        <dbReference type="Proteomes" id="UP000194450"/>
    </source>
</evidence>
<evidence type="ECO:0000256" key="2">
    <source>
        <dbReference type="ARBA" id="ARBA00008683"/>
    </source>
</evidence>
<dbReference type="PANTHER" id="PTHR42987">
    <property type="entry name" value="PEPTIDASE S49"/>
    <property type="match status" value="1"/>
</dbReference>
<dbReference type="RefSeq" id="WP_086433952.1">
    <property type="nucleotide sequence ID" value="NZ_FXWH01000001.1"/>
</dbReference>
<accession>A0A1Y6EKE2</accession>
<keyword evidence="9 10" id="KW-0472">Membrane</keyword>
<comment type="similarity">
    <text evidence="2">Belongs to the peptidase S49 family.</text>
</comment>
<keyword evidence="6" id="KW-0378">Hydrolase</keyword>
<sequence>MEFISDVGGFLVKAVILVAALIIIIGVIANAAQRKKDEKGELHIRNLSNDLRDTTDKIRLQLLDKKERKKSFKKLQKERKAQAKGGSDKPEQRLFVIDFHGSMDAHEVASLTREVNAVLAVATSDDAVFVRLESGGGVVHGYGLGAAQLQRLRDHGLRVHVSVDKVAASGGYMMACIAHEIHAAPFAIVGSIGVIAQLPNFHRWLKKHDVDFEQLTAGEYKRTLTLFGENTEQGRQKFKDDLENIHKQFKSFVKEHRPEVDIDKVATGEIWTGQEAIELKLVDEVITSDAWLLKRVDEYRIYKVEYQTKKGLGERLGRHTTAMLRSLKEFVAVKHG</sequence>
<dbReference type="InterPro" id="IPR002142">
    <property type="entry name" value="Peptidase_S49"/>
</dbReference>
<dbReference type="PANTHER" id="PTHR42987:SF4">
    <property type="entry name" value="PROTEASE SOHB-RELATED"/>
    <property type="match status" value="1"/>
</dbReference>
<name>A0A1Y6EKE2_9GAMM</name>
<dbReference type="AlphaFoldDB" id="A0A1Y6EKE2"/>
<dbReference type="Pfam" id="PF01343">
    <property type="entry name" value="Peptidase_S49"/>
    <property type="match status" value="1"/>
</dbReference>
<dbReference type="GO" id="GO:0005886">
    <property type="term" value="C:plasma membrane"/>
    <property type="evidence" value="ECO:0007669"/>
    <property type="project" value="UniProtKB-SubCell"/>
</dbReference>
<evidence type="ECO:0000256" key="4">
    <source>
        <dbReference type="ARBA" id="ARBA00022670"/>
    </source>
</evidence>
<dbReference type="Proteomes" id="UP000194450">
    <property type="component" value="Unassembled WGS sequence"/>
</dbReference>
<reference evidence="14" key="1">
    <citation type="submission" date="2017-04" db="EMBL/GenBank/DDBJ databases">
        <authorList>
            <person name="Varghese N."/>
            <person name="Submissions S."/>
        </authorList>
    </citation>
    <scope>NUCLEOTIDE SEQUENCE [LARGE SCALE GENOMIC DNA]</scope>
</reference>
<evidence type="ECO:0000256" key="8">
    <source>
        <dbReference type="ARBA" id="ARBA00022989"/>
    </source>
</evidence>
<keyword evidence="7" id="KW-0720">Serine protease</keyword>
<dbReference type="Gene3D" id="3.90.226.10">
    <property type="entry name" value="2-enoyl-CoA Hydratase, Chain A, domain 1"/>
    <property type="match status" value="1"/>
</dbReference>